<dbReference type="CDD" id="cd09883">
    <property type="entry name" value="PIN_VapC_PhoHL-ATPase"/>
    <property type="match status" value="1"/>
</dbReference>
<evidence type="ECO:0000256" key="4">
    <source>
        <dbReference type="ARBA" id="ARBA00046345"/>
    </source>
</evidence>
<dbReference type="SMART" id="SM00670">
    <property type="entry name" value="PINc"/>
    <property type="match status" value="1"/>
</dbReference>
<dbReference type="Gene3D" id="3.40.50.300">
    <property type="entry name" value="P-loop containing nucleotide triphosphate hydrolases"/>
    <property type="match status" value="1"/>
</dbReference>
<dbReference type="PANTHER" id="PTHR30473">
    <property type="entry name" value="PROTEIN PHOH"/>
    <property type="match status" value="1"/>
</dbReference>
<dbReference type="Pfam" id="PF02562">
    <property type="entry name" value="PhoH"/>
    <property type="match status" value="1"/>
</dbReference>
<keyword evidence="3" id="KW-0067">ATP-binding</keyword>
<reference evidence="7" key="1">
    <citation type="journal article" date="2022" name="Int. J. Syst. Evol. Microbiol.">
        <title>Anaeromyxobacter oryzae sp. nov., Anaeromyxobacter diazotrophicus sp. nov. and Anaeromyxobacter paludicola sp. nov., isolated from paddy soils.</title>
        <authorList>
            <person name="Itoh H."/>
            <person name="Xu Z."/>
            <person name="Mise K."/>
            <person name="Masuda Y."/>
            <person name="Ushijima N."/>
            <person name="Hayakawa C."/>
            <person name="Shiratori Y."/>
            <person name="Senoo K."/>
        </authorList>
    </citation>
    <scope>NUCLEOTIDE SEQUENCE [LARGE SCALE GENOMIC DNA]</scope>
    <source>
        <strain evidence="7">Red630</strain>
    </source>
</reference>
<dbReference type="InterPro" id="IPR002716">
    <property type="entry name" value="PIN_dom"/>
</dbReference>
<feature type="domain" description="PIN" evidence="5">
    <location>
        <begin position="3"/>
        <end position="130"/>
    </location>
</feature>
<comment type="similarity">
    <text evidence="1">Belongs to the PhoH family.</text>
</comment>
<evidence type="ECO:0000259" key="5">
    <source>
        <dbReference type="SMART" id="SM00670"/>
    </source>
</evidence>
<dbReference type="Gene3D" id="3.40.50.1010">
    <property type="entry name" value="5'-nuclease"/>
    <property type="match status" value="1"/>
</dbReference>
<dbReference type="SUPFAM" id="SSF52540">
    <property type="entry name" value="P-loop containing nucleoside triphosphate hydrolases"/>
    <property type="match status" value="1"/>
</dbReference>
<gene>
    <name evidence="6" type="ORF">AMPC_08910</name>
</gene>
<sequence>MKKNFVLDTNVLLHDPRSIFGFGDNDVVIPIHVIEEIDQFKRDLSTLGRNARQVARFIDEFRAQGQLADGVALGEGKGRLRVLFTTRHLPAELADGHATDNKILAVALDVRDREQDRPAVFVTKDTNLRIRADALGLHAVDYDVEQVDLDEVWSGVAELDVPPEDVNAFYAQGSVGLSPGVDPPPPNAFAVLRDRTNPQHSAVGKYSASRQAFVPLIKASKEGTWGIRPRNKEQSFALDLLLNDEVRLVTIVGKAGTGKTLLAIAAGLQKTMEEGVYQKLLVSRPIFPLGRDIGYLPGSVEEKLNPWMQPIFDNVEYLMNLSHSEKKSGRGYHELIDLGIVEIEPLTYIRGRSIPNQFIVVDEAQNLTPHEVKTIITRAGDGTKIVLTGDPYQIDNPYVDQTNNGLIHVVNRFKEERLAGHITLSKGERSPLAELAANLL</sequence>
<accession>A0ABM7X7G9</accession>
<dbReference type="RefSeq" id="WP_248344705.1">
    <property type="nucleotide sequence ID" value="NZ_AP025592.1"/>
</dbReference>
<comment type="similarity">
    <text evidence="4">In the N-terminal section; belongs to the PINc/VapC protein family.</text>
</comment>
<dbReference type="InterPro" id="IPR003714">
    <property type="entry name" value="PhoH"/>
</dbReference>
<evidence type="ECO:0000256" key="2">
    <source>
        <dbReference type="ARBA" id="ARBA00022741"/>
    </source>
</evidence>
<dbReference type="SUPFAM" id="SSF88723">
    <property type="entry name" value="PIN domain-like"/>
    <property type="match status" value="1"/>
</dbReference>
<dbReference type="InterPro" id="IPR029060">
    <property type="entry name" value="PIN-like_dom_sf"/>
</dbReference>
<keyword evidence="7" id="KW-1185">Reference proteome</keyword>
<dbReference type="InterPro" id="IPR027417">
    <property type="entry name" value="P-loop_NTPase"/>
</dbReference>
<keyword evidence="2" id="KW-0547">Nucleotide-binding</keyword>
<organism evidence="6 7">
    <name type="scientific">Anaeromyxobacter paludicola</name>
    <dbReference type="NCBI Taxonomy" id="2918171"/>
    <lineage>
        <taxon>Bacteria</taxon>
        <taxon>Pseudomonadati</taxon>
        <taxon>Myxococcota</taxon>
        <taxon>Myxococcia</taxon>
        <taxon>Myxococcales</taxon>
        <taxon>Cystobacterineae</taxon>
        <taxon>Anaeromyxobacteraceae</taxon>
        <taxon>Anaeromyxobacter</taxon>
    </lineage>
</organism>
<proteinExistence type="inferred from homology"/>
<name>A0ABM7X7G9_9BACT</name>
<dbReference type="Proteomes" id="UP001162734">
    <property type="component" value="Chromosome"/>
</dbReference>
<dbReference type="Pfam" id="PF13638">
    <property type="entry name" value="PIN_4"/>
    <property type="match status" value="1"/>
</dbReference>
<evidence type="ECO:0000313" key="7">
    <source>
        <dbReference type="Proteomes" id="UP001162734"/>
    </source>
</evidence>
<protein>
    <recommendedName>
        <fullName evidence="5">PIN domain-containing protein</fullName>
    </recommendedName>
</protein>
<dbReference type="PANTHER" id="PTHR30473:SF2">
    <property type="entry name" value="PIN DOMAIN-CONTAINING PROTEIN"/>
    <property type="match status" value="1"/>
</dbReference>
<evidence type="ECO:0000256" key="3">
    <source>
        <dbReference type="ARBA" id="ARBA00022840"/>
    </source>
</evidence>
<evidence type="ECO:0000256" key="1">
    <source>
        <dbReference type="ARBA" id="ARBA00010393"/>
    </source>
</evidence>
<dbReference type="InterPro" id="IPR051451">
    <property type="entry name" value="PhoH2-like"/>
</dbReference>
<dbReference type="EMBL" id="AP025592">
    <property type="protein sequence ID" value="BDG07778.1"/>
    <property type="molecule type" value="Genomic_DNA"/>
</dbReference>
<evidence type="ECO:0000313" key="6">
    <source>
        <dbReference type="EMBL" id="BDG07778.1"/>
    </source>
</evidence>